<organism evidence="1 2">
    <name type="scientific">Dermacentor silvarum</name>
    <name type="common">Tick</name>
    <dbReference type="NCBI Taxonomy" id="543639"/>
    <lineage>
        <taxon>Eukaryota</taxon>
        <taxon>Metazoa</taxon>
        <taxon>Ecdysozoa</taxon>
        <taxon>Arthropoda</taxon>
        <taxon>Chelicerata</taxon>
        <taxon>Arachnida</taxon>
        <taxon>Acari</taxon>
        <taxon>Parasitiformes</taxon>
        <taxon>Ixodida</taxon>
        <taxon>Ixodoidea</taxon>
        <taxon>Ixodidae</taxon>
        <taxon>Rhipicephalinae</taxon>
        <taxon>Dermacentor</taxon>
    </lineage>
</organism>
<dbReference type="EMBL" id="CM023471">
    <property type="protein sequence ID" value="KAH7967268.1"/>
    <property type="molecule type" value="Genomic_DNA"/>
</dbReference>
<reference evidence="1" key="1">
    <citation type="submission" date="2020-05" db="EMBL/GenBank/DDBJ databases">
        <title>Large-scale comparative analyses of tick genomes elucidate their genetic diversity and vector capacities.</title>
        <authorList>
            <person name="Jia N."/>
            <person name="Wang J."/>
            <person name="Shi W."/>
            <person name="Du L."/>
            <person name="Sun Y."/>
            <person name="Zhan W."/>
            <person name="Jiang J."/>
            <person name="Wang Q."/>
            <person name="Zhang B."/>
            <person name="Ji P."/>
            <person name="Sakyi L.B."/>
            <person name="Cui X."/>
            <person name="Yuan T."/>
            <person name="Jiang B."/>
            <person name="Yang W."/>
            <person name="Lam T.T.-Y."/>
            <person name="Chang Q."/>
            <person name="Ding S."/>
            <person name="Wang X."/>
            <person name="Zhu J."/>
            <person name="Ruan X."/>
            <person name="Zhao L."/>
            <person name="Wei J."/>
            <person name="Que T."/>
            <person name="Du C."/>
            <person name="Cheng J."/>
            <person name="Dai P."/>
            <person name="Han X."/>
            <person name="Huang E."/>
            <person name="Gao Y."/>
            <person name="Liu J."/>
            <person name="Shao H."/>
            <person name="Ye R."/>
            <person name="Li L."/>
            <person name="Wei W."/>
            <person name="Wang X."/>
            <person name="Wang C."/>
            <person name="Yang T."/>
            <person name="Huo Q."/>
            <person name="Li W."/>
            <person name="Guo W."/>
            <person name="Chen H."/>
            <person name="Zhou L."/>
            <person name="Ni X."/>
            <person name="Tian J."/>
            <person name="Zhou Y."/>
            <person name="Sheng Y."/>
            <person name="Liu T."/>
            <person name="Pan Y."/>
            <person name="Xia L."/>
            <person name="Li J."/>
            <person name="Zhao F."/>
            <person name="Cao W."/>
        </authorList>
    </citation>
    <scope>NUCLEOTIDE SEQUENCE</scope>
    <source>
        <strain evidence="1">Dsil-2018</strain>
    </source>
</reference>
<accession>A0ACB8DH06</accession>
<evidence type="ECO:0000313" key="2">
    <source>
        <dbReference type="Proteomes" id="UP000821865"/>
    </source>
</evidence>
<sequence length="568" mass="60256">MSSAAGHPSERTAERGAAIITASASSRLAFHFSPVLAPACGFGGGFDFDLVQNPVAAPASRLAWAYTGPGYAEVEPVVEANSLEEPRVGAVGTDVLLSVACLLSVLVGLLALAVALEALLLRMLNLDAHPSAAQHTTRPPPAPARQPRLQRHQQQEGSAPTIVTYRCTTKRSPAAGEERTLLSSLPNSAYQSSRKMFCVFNGSPRNGSSLRRGYGLDFFPHQLCTDAVLCCAGLELTTLELDVDSAQALRFAALRLTHAQLRLWLCVGGDEARSKGFGRAAEDAEARRRLVSGAIGWLQESGFQGLLLHWALPGPQRPQQLVRILAPLKVALDLTDQSLGAVIPLDDEQRARFDAPAVGDLLGHHAVLVLPDGSAAWQYNRTFLPYSQQVVEQYARAADELSHEACYLVTLSGTSLVLEDRAMWEVGDPARGPGTLGNGSQSGLAALDEVCMLQWVGSKVKRYGTYSRLGTQWAGYLTAGTLRELLADLANATSSRGAAACLGVADPEWDDFAARCRPGLRCPLTRVVAAAALGIKALAEDEPVSAPTSPASSPTTTTVPRDDALLGA</sequence>
<evidence type="ECO:0000313" key="1">
    <source>
        <dbReference type="EMBL" id="KAH7967268.1"/>
    </source>
</evidence>
<proteinExistence type="predicted"/>
<dbReference type="Proteomes" id="UP000821865">
    <property type="component" value="Chromosome 2"/>
</dbReference>
<name>A0ACB8DH06_DERSI</name>
<comment type="caution">
    <text evidence="1">The sequence shown here is derived from an EMBL/GenBank/DDBJ whole genome shotgun (WGS) entry which is preliminary data.</text>
</comment>
<protein>
    <submittedName>
        <fullName evidence="1">Uncharacterized protein</fullName>
    </submittedName>
</protein>
<gene>
    <name evidence="1" type="ORF">HPB49_023800</name>
</gene>
<keyword evidence="2" id="KW-1185">Reference proteome</keyword>